<gene>
    <name evidence="1" type="primary">NUP57</name>
    <name evidence="1" type="ORF">M8818_006023</name>
</gene>
<dbReference type="Proteomes" id="UP001320706">
    <property type="component" value="Unassembled WGS sequence"/>
</dbReference>
<accession>A0ACC3S6Q2</accession>
<evidence type="ECO:0000313" key="1">
    <source>
        <dbReference type="EMBL" id="KAK8200708.1"/>
    </source>
</evidence>
<evidence type="ECO:0000313" key="2">
    <source>
        <dbReference type="Proteomes" id="UP001320706"/>
    </source>
</evidence>
<protein>
    <submittedName>
        <fullName evidence="1">Nucleoporin nup57</fullName>
    </submittedName>
</protein>
<sequence length="395" mass="44023">MSLFGNLGTQNQQQQSGGSLFGGSLNNNQSKPLFGASTTNNSQPQQSSLFGNLGQPQQQAQNNTSSLFGQPQQNAQQQQPQGGGLLGGLGQSTQNTNTFGGSLLGASTAQQPQNRFDPTASLQTRKETDASLPAGDTNTLRTGEKSVQDRIQICFKKWNPQDPECLMQHYFYNYVGPERAPFFHPEPGDDERKWEESLAKKPSEGYIPVIAKGFQQLGARLNLQVQAVQQLQLRLHEMNNSLGAMMEKHELQLSVRAAEAKRRHVTLSQRCLSLAIRVQVMRSRGFVLEGVEEELKKKLAALEKGVFDPGFSGREEEIWARMVALRERSRWLQEETEKVGRQVNGGEKAGVDEEVLKKTKKILSDYDAQLTHLRKELGLVQEEYAQWEAASRPRS</sequence>
<keyword evidence="2" id="KW-1185">Reference proteome</keyword>
<comment type="caution">
    <text evidence="1">The sequence shown here is derived from an EMBL/GenBank/DDBJ whole genome shotgun (WGS) entry which is preliminary data.</text>
</comment>
<reference evidence="1" key="1">
    <citation type="submission" date="2024-02" db="EMBL/GenBank/DDBJ databases">
        <title>Metagenome Assembled Genome of Zalaria obscura JY119.</title>
        <authorList>
            <person name="Vighnesh L."/>
            <person name="Jagadeeshwari U."/>
            <person name="Venkata Ramana C."/>
            <person name="Sasikala C."/>
        </authorList>
    </citation>
    <scope>NUCLEOTIDE SEQUENCE</scope>
    <source>
        <strain evidence="1">JY119</strain>
    </source>
</reference>
<organism evidence="1 2">
    <name type="scientific">Zalaria obscura</name>
    <dbReference type="NCBI Taxonomy" id="2024903"/>
    <lineage>
        <taxon>Eukaryota</taxon>
        <taxon>Fungi</taxon>
        <taxon>Dikarya</taxon>
        <taxon>Ascomycota</taxon>
        <taxon>Pezizomycotina</taxon>
        <taxon>Dothideomycetes</taxon>
        <taxon>Dothideomycetidae</taxon>
        <taxon>Dothideales</taxon>
        <taxon>Zalariaceae</taxon>
        <taxon>Zalaria</taxon>
    </lineage>
</organism>
<name>A0ACC3S6Q2_9PEZI</name>
<proteinExistence type="predicted"/>
<dbReference type="EMBL" id="JAMKPW020000038">
    <property type="protein sequence ID" value="KAK8200708.1"/>
    <property type="molecule type" value="Genomic_DNA"/>
</dbReference>